<keyword evidence="4" id="KW-1185">Reference proteome</keyword>
<evidence type="ECO:0000313" key="4">
    <source>
        <dbReference type="Proteomes" id="UP001303211"/>
    </source>
</evidence>
<evidence type="ECO:0000313" key="3">
    <source>
        <dbReference type="EMBL" id="WOO33600.1"/>
    </source>
</evidence>
<feature type="transmembrane region" description="Helical" evidence="1">
    <location>
        <begin position="284"/>
        <end position="301"/>
    </location>
</feature>
<feature type="transmembrane region" description="Helical" evidence="1">
    <location>
        <begin position="48"/>
        <end position="66"/>
    </location>
</feature>
<keyword evidence="1" id="KW-0472">Membrane</keyword>
<feature type="transmembrane region" description="Helical" evidence="1">
    <location>
        <begin position="137"/>
        <end position="155"/>
    </location>
</feature>
<gene>
    <name evidence="3" type="ORF">P4826_05870</name>
</gene>
<accession>A0ABZ0J5S2</accession>
<feature type="transmembrane region" description="Helical" evidence="1">
    <location>
        <begin position="308"/>
        <end position="335"/>
    </location>
</feature>
<protein>
    <submittedName>
        <fullName evidence="3">VanZ family protein</fullName>
    </submittedName>
</protein>
<evidence type="ECO:0000256" key="1">
    <source>
        <dbReference type="SAM" id="Phobius"/>
    </source>
</evidence>
<feature type="transmembrane region" description="Helical" evidence="1">
    <location>
        <begin position="78"/>
        <end position="98"/>
    </location>
</feature>
<reference evidence="3 4" key="1">
    <citation type="submission" date="2023-03" db="EMBL/GenBank/DDBJ databases">
        <title>Diaphorobacter basophil sp. nov., isolated from a sewage-treatment plant.</title>
        <authorList>
            <person name="Yang K."/>
        </authorList>
    </citation>
    <scope>NUCLEOTIDE SEQUENCE [LARGE SCALE GENOMIC DNA]</scope>
    <source>
        <strain evidence="3 4">Y-1</strain>
    </source>
</reference>
<dbReference type="Proteomes" id="UP001303211">
    <property type="component" value="Chromosome"/>
</dbReference>
<feature type="transmembrane region" description="Helical" evidence="1">
    <location>
        <begin position="110"/>
        <end position="130"/>
    </location>
</feature>
<sequence length="375" mass="39791">MRAILLLIAVMISYGSLYPFHFAANHHWLAEAAGLFSMPTLRMGRGDLVGNLLLFVPYGLVAALHVDTRRPVRASGTLALLLGLGLLLALALQLAQIWVPSRVPELNDVIANGVGMLLGTLAGWVARSLFPNAAMQLPRALAPAMLMLLWIGYQWTPLVPTLDLQNILNALKPLVHSPQVDAVRALHTTLAWLAFFKLWELAAGKTLSTPVMAMAALGIVGAKLFIVGASISATNALALGLALVCLPWRQHAMAVPVLSIAMFISLAASGLAPYEPLGQAQAFHWIPFTGMLQGSMGTNLLNLAEKSFFYGALIMLIGAPLSGPLAAAGMVAFFLGLIEAAQLFLPGRVAESTDPVLALILGLVIRLLSVRGKPA</sequence>
<evidence type="ECO:0000259" key="2">
    <source>
        <dbReference type="Pfam" id="PF04892"/>
    </source>
</evidence>
<dbReference type="Pfam" id="PF04892">
    <property type="entry name" value="VanZ"/>
    <property type="match status" value="1"/>
</dbReference>
<keyword evidence="1" id="KW-0812">Transmembrane</keyword>
<feature type="transmembrane region" description="Helical" evidence="1">
    <location>
        <begin position="253"/>
        <end position="272"/>
    </location>
</feature>
<keyword evidence="1" id="KW-1133">Transmembrane helix</keyword>
<organism evidence="3 4">
    <name type="scientific">Diaphorobacter limosus</name>
    <dbReference type="NCBI Taxonomy" id="3036128"/>
    <lineage>
        <taxon>Bacteria</taxon>
        <taxon>Pseudomonadati</taxon>
        <taxon>Pseudomonadota</taxon>
        <taxon>Betaproteobacteria</taxon>
        <taxon>Burkholderiales</taxon>
        <taxon>Comamonadaceae</taxon>
        <taxon>Diaphorobacter</taxon>
    </lineage>
</organism>
<dbReference type="InterPro" id="IPR006976">
    <property type="entry name" value="VanZ-like"/>
</dbReference>
<feature type="transmembrane region" description="Helical" evidence="1">
    <location>
        <begin position="355"/>
        <end position="372"/>
    </location>
</feature>
<feature type="domain" description="VanZ-like" evidence="2">
    <location>
        <begin position="16"/>
        <end position="124"/>
    </location>
</feature>
<dbReference type="EMBL" id="CP136921">
    <property type="protein sequence ID" value="WOO33600.1"/>
    <property type="molecule type" value="Genomic_DNA"/>
</dbReference>
<name>A0ABZ0J5S2_9BURK</name>
<proteinExistence type="predicted"/>
<feature type="transmembrane region" description="Helical" evidence="1">
    <location>
        <begin position="224"/>
        <end position="246"/>
    </location>
</feature>
<dbReference type="RefSeq" id="WP_317702966.1">
    <property type="nucleotide sequence ID" value="NZ_CP136921.1"/>
</dbReference>